<evidence type="ECO:0008006" key="3">
    <source>
        <dbReference type="Google" id="ProtNLM"/>
    </source>
</evidence>
<dbReference type="AlphaFoldDB" id="A0A953J6D3"/>
<reference evidence="1" key="1">
    <citation type="journal article" date="2021" name="bioRxiv">
        <title>Unraveling nitrogen, sulfur and carbon metabolic pathways and microbial community transcriptional responses to substrate deprivation and toxicity stresses in a bioreactor mimicking anoxic brackish coastal sediment conditions.</title>
        <authorList>
            <person name="Martins P.D."/>
            <person name="Echeveste M.J."/>
            <person name="Arshad A."/>
            <person name="Kurth J."/>
            <person name="Ouboter H."/>
            <person name="Jetten M.S.M."/>
            <person name="Welte C.U."/>
        </authorList>
    </citation>
    <scope>NUCLEOTIDE SEQUENCE</scope>
    <source>
        <strain evidence="1">MAG_39</strain>
    </source>
</reference>
<reference evidence="1" key="2">
    <citation type="submission" date="2021-08" db="EMBL/GenBank/DDBJ databases">
        <authorList>
            <person name="Dalcin Martins P."/>
        </authorList>
    </citation>
    <scope>NUCLEOTIDE SEQUENCE</scope>
    <source>
        <strain evidence="1">MAG_39</strain>
    </source>
</reference>
<evidence type="ECO:0000313" key="2">
    <source>
        <dbReference type="Proteomes" id="UP000705867"/>
    </source>
</evidence>
<gene>
    <name evidence="1" type="ORF">K8I29_12875</name>
</gene>
<dbReference type="Proteomes" id="UP000705867">
    <property type="component" value="Unassembled WGS sequence"/>
</dbReference>
<dbReference type="EMBL" id="JAIOIV010000105">
    <property type="protein sequence ID" value="MBZ0157091.1"/>
    <property type="molecule type" value="Genomic_DNA"/>
</dbReference>
<proteinExistence type="predicted"/>
<evidence type="ECO:0000313" key="1">
    <source>
        <dbReference type="EMBL" id="MBZ0157091.1"/>
    </source>
</evidence>
<protein>
    <recommendedName>
        <fullName evidence="3">ISKra4 family transposase</fullName>
    </recommendedName>
</protein>
<comment type="caution">
    <text evidence="1">The sequence shown here is derived from an EMBL/GenBank/DDBJ whole genome shotgun (WGS) entry which is preliminary data.</text>
</comment>
<sequence>MPFHRIADKLKEHYGIEVPPSTAQGIVEEHARRIYHQQSVTHDIPESKGKAVLIAEMDGSMLPVVETSEAEDRRKTRAVRWQEARLCVVREPGVVTGRFEATMGSPDEAGLCLLTAAVREGMGSATRMHCVGDGAPWIAEQVEAVFGAQGSYLIDFYHLCEYVQAAAEEIHSTDTKAWTDQQKQRLKEGLLDEVMQELREHGPVKYFV</sequence>
<name>A0A953J6D3_9BACT</name>
<accession>A0A953J6D3</accession>
<organism evidence="1 2">
    <name type="scientific">Candidatus Nitrobium versatile</name>
    <dbReference type="NCBI Taxonomy" id="2884831"/>
    <lineage>
        <taxon>Bacteria</taxon>
        <taxon>Pseudomonadati</taxon>
        <taxon>Nitrospirota</taxon>
        <taxon>Nitrospiria</taxon>
        <taxon>Nitrospirales</taxon>
        <taxon>Nitrospiraceae</taxon>
        <taxon>Candidatus Nitrobium</taxon>
    </lineage>
</organism>